<protein>
    <recommendedName>
        <fullName evidence="2">non-specific serine/threonine protein kinase</fullName>
        <ecNumber evidence="2">2.7.11.1</ecNumber>
    </recommendedName>
</protein>
<dbReference type="Pfam" id="PF00069">
    <property type="entry name" value="Pkinase"/>
    <property type="match status" value="2"/>
</dbReference>
<feature type="region of interest" description="Disordered" evidence="12">
    <location>
        <begin position="570"/>
        <end position="592"/>
    </location>
</feature>
<evidence type="ECO:0000313" key="15">
    <source>
        <dbReference type="Ensembl" id="ENSOMEP00000036073.1"/>
    </source>
</evidence>
<dbReference type="GO" id="GO:0106310">
    <property type="term" value="F:protein serine kinase activity"/>
    <property type="evidence" value="ECO:0007669"/>
    <property type="project" value="RHEA"/>
</dbReference>
<feature type="domain" description="Protein kinase" evidence="13">
    <location>
        <begin position="422"/>
        <end position="592"/>
    </location>
</feature>
<feature type="region of interest" description="Disordered" evidence="12">
    <location>
        <begin position="25"/>
        <end position="46"/>
    </location>
</feature>
<proteinExistence type="inferred from homology"/>
<organism evidence="15 16">
    <name type="scientific">Oryzias melastigma</name>
    <name type="common">Marine medaka</name>
    <dbReference type="NCBI Taxonomy" id="30732"/>
    <lineage>
        <taxon>Eukaryota</taxon>
        <taxon>Metazoa</taxon>
        <taxon>Chordata</taxon>
        <taxon>Craniata</taxon>
        <taxon>Vertebrata</taxon>
        <taxon>Euteleostomi</taxon>
        <taxon>Actinopterygii</taxon>
        <taxon>Neopterygii</taxon>
        <taxon>Teleostei</taxon>
        <taxon>Neoteleostei</taxon>
        <taxon>Acanthomorphata</taxon>
        <taxon>Ovalentaria</taxon>
        <taxon>Atherinomorphae</taxon>
        <taxon>Beloniformes</taxon>
        <taxon>Adrianichthyidae</taxon>
        <taxon>Oryziinae</taxon>
        <taxon>Oryzias</taxon>
    </lineage>
</organism>
<dbReference type="Proteomes" id="UP000261560">
    <property type="component" value="Unplaced"/>
</dbReference>
<evidence type="ECO:0000256" key="6">
    <source>
        <dbReference type="ARBA" id="ARBA00022741"/>
    </source>
</evidence>
<keyword evidence="8 11" id="KW-0067">ATP-binding</keyword>
<dbReference type="FunFam" id="3.30.200.20:FF:000208">
    <property type="entry name" value="Ribosomal protein S6 kinase"/>
    <property type="match status" value="1"/>
</dbReference>
<dbReference type="PROSITE" id="PS00108">
    <property type="entry name" value="PROTEIN_KINASE_ST"/>
    <property type="match status" value="1"/>
</dbReference>
<dbReference type="PANTHER" id="PTHR24351">
    <property type="entry name" value="RIBOSOMAL PROTEIN S6 KINASE"/>
    <property type="match status" value="1"/>
</dbReference>
<dbReference type="AlphaFoldDB" id="A0A3B3E142"/>
<feature type="domain" description="AGC-kinase C-terminal" evidence="14">
    <location>
        <begin position="315"/>
        <end position="383"/>
    </location>
</feature>
<comment type="similarity">
    <text evidence="1">Belongs to the protein kinase superfamily. AGC Ser/Thr protein kinase family. S6 kinase subfamily.</text>
</comment>
<keyword evidence="7" id="KW-0418">Kinase</keyword>
<evidence type="ECO:0000256" key="5">
    <source>
        <dbReference type="ARBA" id="ARBA00022679"/>
    </source>
</evidence>
<dbReference type="PROSITE" id="PS50011">
    <property type="entry name" value="PROTEIN_KINASE_DOM"/>
    <property type="match status" value="2"/>
</dbReference>
<dbReference type="SMART" id="SM00220">
    <property type="entry name" value="S_TKc"/>
    <property type="match status" value="2"/>
</dbReference>
<evidence type="ECO:0000259" key="14">
    <source>
        <dbReference type="PROSITE" id="PS51285"/>
    </source>
</evidence>
<dbReference type="InterPro" id="IPR000961">
    <property type="entry name" value="AGC-kinase_C"/>
</dbReference>
<dbReference type="FunFam" id="3.30.200.20:FF:000648">
    <property type="entry name" value="Non-specific serine/threonine protein kinase"/>
    <property type="match status" value="1"/>
</dbReference>
<accession>A0A3B3E142</accession>
<evidence type="ECO:0000256" key="12">
    <source>
        <dbReference type="SAM" id="MobiDB-lite"/>
    </source>
</evidence>
<dbReference type="InterPro" id="IPR011009">
    <property type="entry name" value="Kinase-like_dom_sf"/>
</dbReference>
<evidence type="ECO:0000256" key="1">
    <source>
        <dbReference type="ARBA" id="ARBA00009804"/>
    </source>
</evidence>
<keyword evidence="4" id="KW-0597">Phosphoprotein</keyword>
<dbReference type="PROSITE" id="PS00107">
    <property type="entry name" value="PROTEIN_KINASE_ATP"/>
    <property type="match status" value="2"/>
</dbReference>
<evidence type="ECO:0000256" key="10">
    <source>
        <dbReference type="ARBA" id="ARBA00048679"/>
    </source>
</evidence>
<dbReference type="Gene3D" id="3.30.200.20">
    <property type="entry name" value="Phosphorylase Kinase, domain 1"/>
    <property type="match status" value="3"/>
</dbReference>
<feature type="binding site" evidence="11">
    <location>
        <position position="451"/>
    </location>
    <ligand>
        <name>ATP</name>
        <dbReference type="ChEBI" id="CHEBI:30616"/>
    </ligand>
</feature>
<comment type="catalytic activity">
    <reaction evidence="10">
        <text>L-seryl-[protein] + ATP = O-phospho-L-seryl-[protein] + ADP + H(+)</text>
        <dbReference type="Rhea" id="RHEA:17989"/>
        <dbReference type="Rhea" id="RHEA-COMP:9863"/>
        <dbReference type="Rhea" id="RHEA-COMP:11604"/>
        <dbReference type="ChEBI" id="CHEBI:15378"/>
        <dbReference type="ChEBI" id="CHEBI:29999"/>
        <dbReference type="ChEBI" id="CHEBI:30616"/>
        <dbReference type="ChEBI" id="CHEBI:83421"/>
        <dbReference type="ChEBI" id="CHEBI:456216"/>
        <dbReference type="EC" id="2.7.11.1"/>
    </reaction>
</comment>
<dbReference type="SMART" id="SM00133">
    <property type="entry name" value="S_TK_X"/>
    <property type="match status" value="1"/>
</dbReference>
<evidence type="ECO:0000256" key="4">
    <source>
        <dbReference type="ARBA" id="ARBA00022553"/>
    </source>
</evidence>
<dbReference type="InterPro" id="IPR017892">
    <property type="entry name" value="Pkinase_C"/>
</dbReference>
<dbReference type="PROSITE" id="PS51285">
    <property type="entry name" value="AGC_KINASE_CTER"/>
    <property type="match status" value="1"/>
</dbReference>
<dbReference type="SUPFAM" id="SSF56112">
    <property type="entry name" value="Protein kinase-like (PK-like)"/>
    <property type="match status" value="2"/>
</dbReference>
<dbReference type="InterPro" id="IPR000719">
    <property type="entry name" value="Prot_kinase_dom"/>
</dbReference>
<dbReference type="Ensembl" id="ENSOMET00000031474.1">
    <property type="protein sequence ID" value="ENSOMEP00000036073.1"/>
    <property type="gene ID" value="ENSOMEG00000023672.1"/>
</dbReference>
<keyword evidence="16" id="KW-1185">Reference proteome</keyword>
<dbReference type="EC" id="2.7.11.1" evidence="2"/>
<comment type="catalytic activity">
    <reaction evidence="9">
        <text>L-threonyl-[protein] + ATP = O-phospho-L-threonyl-[protein] + ADP + H(+)</text>
        <dbReference type="Rhea" id="RHEA:46608"/>
        <dbReference type="Rhea" id="RHEA-COMP:11060"/>
        <dbReference type="Rhea" id="RHEA-COMP:11605"/>
        <dbReference type="ChEBI" id="CHEBI:15378"/>
        <dbReference type="ChEBI" id="CHEBI:30013"/>
        <dbReference type="ChEBI" id="CHEBI:30616"/>
        <dbReference type="ChEBI" id="CHEBI:61977"/>
        <dbReference type="ChEBI" id="CHEBI:456216"/>
        <dbReference type="EC" id="2.7.11.1"/>
    </reaction>
</comment>
<dbReference type="FunFam" id="1.10.510.10:FF:000551">
    <property type="entry name" value="Non-specific serine/threonine protein kinase"/>
    <property type="match status" value="1"/>
</dbReference>
<dbReference type="GeneTree" id="ENSGT00940000156886"/>
<keyword evidence="5" id="KW-0808">Transferase</keyword>
<keyword evidence="6 11" id="KW-0547">Nucleotide-binding</keyword>
<evidence type="ECO:0000259" key="13">
    <source>
        <dbReference type="PROSITE" id="PS50011"/>
    </source>
</evidence>
<reference evidence="15" key="2">
    <citation type="submission" date="2025-09" db="UniProtKB">
        <authorList>
            <consortium name="Ensembl"/>
        </authorList>
    </citation>
    <scope>IDENTIFICATION</scope>
</reference>
<evidence type="ECO:0000313" key="16">
    <source>
        <dbReference type="Proteomes" id="UP000261560"/>
    </source>
</evidence>
<evidence type="ECO:0000256" key="11">
    <source>
        <dbReference type="PROSITE-ProRule" id="PRU10141"/>
    </source>
</evidence>
<keyword evidence="3" id="KW-0723">Serine/threonine-protein kinase</keyword>
<dbReference type="Pfam" id="PF00433">
    <property type="entry name" value="Pkinase_C"/>
    <property type="match status" value="1"/>
</dbReference>
<dbReference type="FunFam" id="3.30.200.20:FF:000686">
    <property type="entry name" value="Ribosomal protein S6 kinase"/>
    <property type="match status" value="1"/>
</dbReference>
<dbReference type="Gene3D" id="1.10.510.10">
    <property type="entry name" value="Transferase(Phosphotransferase) domain 1"/>
    <property type="match status" value="3"/>
</dbReference>
<evidence type="ECO:0000256" key="9">
    <source>
        <dbReference type="ARBA" id="ARBA00047899"/>
    </source>
</evidence>
<dbReference type="InterPro" id="IPR017441">
    <property type="entry name" value="Protein_kinase_ATP_BS"/>
</dbReference>
<feature type="domain" description="Protein kinase" evidence="13">
    <location>
        <begin position="91"/>
        <end position="374"/>
    </location>
</feature>
<dbReference type="GO" id="GO:0005524">
    <property type="term" value="F:ATP binding"/>
    <property type="evidence" value="ECO:0007669"/>
    <property type="project" value="UniProtKB-UniRule"/>
</dbReference>
<evidence type="ECO:0000256" key="3">
    <source>
        <dbReference type="ARBA" id="ARBA00022527"/>
    </source>
</evidence>
<feature type="binding site" evidence="11">
    <location>
        <position position="123"/>
    </location>
    <ligand>
        <name>ATP</name>
        <dbReference type="ChEBI" id="CHEBI:30616"/>
    </ligand>
</feature>
<dbReference type="InterPro" id="IPR008271">
    <property type="entry name" value="Ser/Thr_kinase_AS"/>
</dbReference>
<dbReference type="GO" id="GO:0004674">
    <property type="term" value="F:protein serine/threonine kinase activity"/>
    <property type="evidence" value="ECO:0007669"/>
    <property type="project" value="UniProtKB-KW"/>
</dbReference>
<evidence type="ECO:0000256" key="2">
    <source>
        <dbReference type="ARBA" id="ARBA00012513"/>
    </source>
</evidence>
<evidence type="ECO:0000256" key="8">
    <source>
        <dbReference type="ARBA" id="ARBA00022840"/>
    </source>
</evidence>
<name>A0A3B3E142_ORYME</name>
<sequence>MSERFCCKDVLRFCLRGGDPCRTEDQNLLGSRSDRPEGVSRLTPRPPADLNASLGCCHSTLKGGVGGGLFLLNRNKPNLTGHVERVGMENFELLKVLGTGAYGKVFLVRKVSGHDAGKLYAMKVLKKATIVQKAKTAEHTRTERQVLEHIRQSPFLVTLHYAFQTDTKLHLILDYVNGGELFTHLVQRVRFKEQEVALYSGEIVLALEHLHALGIVYRDLKLENILLDSNGHIVLTDFGLSKEFDQAERAFSVCGTIEYMAPEIVEGGQSGHDKVRHMDPSAKDLIQRLLTKDPKKRLGSGPNGAENIKQHPFYQKIIWEELAAKRVPAPFKPVIRDELDVSNFADEFTEMDPTYSPAALPQNCDRIFQGYSFMAPSILFKRNVVMDDPVQLCGGSERPGSAAVARSTMMKDSPFYLNYDMDLKDSALGEGSFSICRRCTHKKTGQKYAVKIVSKRMEAQTQREIAALKLCDGHPNIVKLHEIYHDQLHTFLVLELLGGGELLERIRRKQHFSETEASRIMRRLVSAVSHMHDVGVVHRDLKPEVPPPLSSESRLRGCWDFWPFVPLTSHRQSTESDPEAGQRDPVSQLALK</sequence>
<evidence type="ECO:0000256" key="7">
    <source>
        <dbReference type="ARBA" id="ARBA00022777"/>
    </source>
</evidence>
<reference evidence="15" key="1">
    <citation type="submission" date="2025-08" db="UniProtKB">
        <authorList>
            <consortium name="Ensembl"/>
        </authorList>
    </citation>
    <scope>IDENTIFICATION</scope>
</reference>